<dbReference type="EMBL" id="JAWDJW010001404">
    <property type="protein sequence ID" value="KAK3079063.1"/>
    <property type="molecule type" value="Genomic_DNA"/>
</dbReference>
<protein>
    <submittedName>
        <fullName evidence="1">5-aminolevulinate synthase, mitochondrial</fullName>
    </submittedName>
</protein>
<dbReference type="Proteomes" id="UP001186974">
    <property type="component" value="Unassembled WGS sequence"/>
</dbReference>
<evidence type="ECO:0000313" key="1">
    <source>
        <dbReference type="EMBL" id="KAK3079063.1"/>
    </source>
</evidence>
<accession>A0ACC3DQZ6</accession>
<comment type="caution">
    <text evidence="1">The sequence shown here is derived from an EMBL/GenBank/DDBJ whole genome shotgun (WGS) entry which is preliminary data.</text>
</comment>
<evidence type="ECO:0000313" key="2">
    <source>
        <dbReference type="Proteomes" id="UP001186974"/>
    </source>
</evidence>
<reference evidence="1" key="1">
    <citation type="submission" date="2024-09" db="EMBL/GenBank/DDBJ databases">
        <title>Black Yeasts Isolated from many extreme environments.</title>
        <authorList>
            <person name="Coleine C."/>
            <person name="Stajich J.E."/>
            <person name="Selbmann L."/>
        </authorList>
    </citation>
    <scope>NUCLEOTIDE SEQUENCE</scope>
    <source>
        <strain evidence="1">CCFEE 5737</strain>
    </source>
</reference>
<proteinExistence type="predicted"/>
<sequence length="133" mass="14501">IAKKASDLLLEEHGIYVQAINYPTVPVGQERLRITPTPGHVREYREHLVDALVSVWDKLGCKRTSDWKAAGGFVGVGVEDAEPERPLWTDEQLGLGDVRREMEKGVGATGVLEAVLERERVETARTAAVAGAA</sequence>
<feature type="non-terminal residue" evidence="1">
    <location>
        <position position="1"/>
    </location>
</feature>
<gene>
    <name evidence="1" type="primary">ALV1_1</name>
    <name evidence="1" type="ORF">LTS18_005843</name>
</gene>
<keyword evidence="2" id="KW-1185">Reference proteome</keyword>
<name>A0ACC3DQZ6_9PEZI</name>
<organism evidence="1 2">
    <name type="scientific">Coniosporium uncinatum</name>
    <dbReference type="NCBI Taxonomy" id="93489"/>
    <lineage>
        <taxon>Eukaryota</taxon>
        <taxon>Fungi</taxon>
        <taxon>Dikarya</taxon>
        <taxon>Ascomycota</taxon>
        <taxon>Pezizomycotina</taxon>
        <taxon>Dothideomycetes</taxon>
        <taxon>Dothideomycetes incertae sedis</taxon>
        <taxon>Coniosporium</taxon>
    </lineage>
</organism>